<evidence type="ECO:0000313" key="2">
    <source>
        <dbReference type="EMBL" id="EGY78452.1"/>
    </source>
</evidence>
<name>G4CVR4_9ACTN</name>
<protein>
    <recommendedName>
        <fullName evidence="4">DUF3151 domain-containing protein</fullName>
    </recommendedName>
</protein>
<evidence type="ECO:0000256" key="1">
    <source>
        <dbReference type="SAM" id="MobiDB-lite"/>
    </source>
</evidence>
<proteinExistence type="predicted"/>
<keyword evidence="3" id="KW-1185">Reference proteome</keyword>
<organism evidence="2 3">
    <name type="scientific">Cutibacterium avidum ATCC 25577</name>
    <dbReference type="NCBI Taxonomy" id="997355"/>
    <lineage>
        <taxon>Bacteria</taxon>
        <taxon>Bacillati</taxon>
        <taxon>Actinomycetota</taxon>
        <taxon>Actinomycetes</taxon>
        <taxon>Propionibacteriales</taxon>
        <taxon>Propionibacteriaceae</taxon>
        <taxon>Cutibacterium</taxon>
    </lineage>
</organism>
<comment type="caution">
    <text evidence="2">The sequence shown here is derived from an EMBL/GenBank/DDBJ whole genome shotgun (WGS) entry which is preliminary data.</text>
</comment>
<dbReference type="HOGENOM" id="CLU_113711_0_0_11"/>
<dbReference type="InterPro" id="IPR014487">
    <property type="entry name" value="DUF3151"/>
</dbReference>
<dbReference type="Pfam" id="PF11349">
    <property type="entry name" value="DUF3151"/>
    <property type="match status" value="1"/>
</dbReference>
<sequence length="210" mass="22898">MVVILPFGWNKFMSHALAGGLSERFGAFRPRLGSMAEEQNTDPTAEIEEQDHGVHLPPDPAIRKLAKRGRGEFMSVVKEHPSSTLCWALLAEGSLLCGTDAADVAAYAYARTGRDLGLEQLRDAGWDGDGVVDWGYLPNQGVFRCLHALAMAAERLGFGDESDDADTLLRELSDEAWRALRGDEVPTDGAIDVEVGEDESDGDQENDHQE</sequence>
<feature type="compositionally biased region" description="Acidic residues" evidence="1">
    <location>
        <begin position="194"/>
        <end position="204"/>
    </location>
</feature>
<accession>G4CVR4</accession>
<dbReference type="EMBL" id="AGBA01000007">
    <property type="protein sequence ID" value="EGY78452.1"/>
    <property type="molecule type" value="Genomic_DNA"/>
</dbReference>
<reference evidence="2 3" key="1">
    <citation type="submission" date="2011-06" db="EMBL/GenBank/DDBJ databases">
        <authorList>
            <person name="Muzny D."/>
            <person name="Qin X."/>
            <person name="Deng J."/>
            <person name="Jiang H."/>
            <person name="Liu Y."/>
            <person name="Qu J."/>
            <person name="Song X.-Z."/>
            <person name="Zhang L."/>
            <person name="Thornton R."/>
            <person name="Coyle M."/>
            <person name="Francisco L."/>
            <person name="Jackson L."/>
            <person name="Javaid M."/>
            <person name="Korchina V."/>
            <person name="Kovar C."/>
            <person name="Mata R."/>
            <person name="Mathew T."/>
            <person name="Ngo R."/>
            <person name="Nguyen L."/>
            <person name="Nguyen N."/>
            <person name="Okwuonu G."/>
            <person name="Ongeri F."/>
            <person name="Pham C."/>
            <person name="Simmons D."/>
            <person name="Wilczek-Boney K."/>
            <person name="Hale W."/>
            <person name="Jakkamsetti A."/>
            <person name="Pham P."/>
            <person name="Ruth R."/>
            <person name="San Lucas F."/>
            <person name="Warren J."/>
            <person name="Zhang J."/>
            <person name="Zhao Z."/>
            <person name="Zhou C."/>
            <person name="Zhu D."/>
            <person name="Lee S."/>
            <person name="Bess C."/>
            <person name="Blankenburg K."/>
            <person name="Forbes L."/>
            <person name="Fu Q."/>
            <person name="Gubbala S."/>
            <person name="Hirani K."/>
            <person name="Jayaseelan J.C."/>
            <person name="Lara F."/>
            <person name="Munidasa M."/>
            <person name="Palculict T."/>
            <person name="Patil S."/>
            <person name="Pu L.-L."/>
            <person name="Saada N."/>
            <person name="Tang L."/>
            <person name="Weissenberger G."/>
            <person name="Zhu Y."/>
            <person name="Hemphill L."/>
            <person name="Shang Y."/>
            <person name="Youmans B."/>
            <person name="Ayvaz T."/>
            <person name="Ross M."/>
            <person name="Santibanez J."/>
            <person name="Aqrawi P."/>
            <person name="Gross S."/>
            <person name="Joshi V."/>
            <person name="Fowler G."/>
            <person name="Nazareth L."/>
            <person name="Reid J."/>
            <person name="Worley K."/>
            <person name="Petrosino J."/>
            <person name="Highlander S."/>
            <person name="Gibbs R."/>
        </authorList>
    </citation>
    <scope>NUCLEOTIDE SEQUENCE [LARGE SCALE GENOMIC DNA]</scope>
    <source>
        <strain evidence="2 3">ATCC 25577</strain>
    </source>
</reference>
<gene>
    <name evidence="2" type="ORF">HMPREF9153_0621</name>
</gene>
<feature type="region of interest" description="Disordered" evidence="1">
    <location>
        <begin position="181"/>
        <end position="210"/>
    </location>
</feature>
<dbReference type="AlphaFoldDB" id="G4CVR4"/>
<dbReference type="PATRIC" id="fig|997355.3.peg.607"/>
<dbReference type="Proteomes" id="UP000005332">
    <property type="component" value="Unassembled WGS sequence"/>
</dbReference>
<evidence type="ECO:0008006" key="4">
    <source>
        <dbReference type="Google" id="ProtNLM"/>
    </source>
</evidence>
<evidence type="ECO:0000313" key="3">
    <source>
        <dbReference type="Proteomes" id="UP000005332"/>
    </source>
</evidence>